<sequence length="55" mass="5936">MREPFSLSSVSGGANRGGGRKRCGVLTAWLVVCTEGRSTIRTVLWPCGRTARKRG</sequence>
<dbReference type="Proteomes" id="UP001152622">
    <property type="component" value="Chromosome 4"/>
</dbReference>
<reference evidence="2" key="1">
    <citation type="journal article" date="2023" name="Science">
        <title>Genome structures resolve the early diversification of teleost fishes.</title>
        <authorList>
            <person name="Parey E."/>
            <person name="Louis A."/>
            <person name="Montfort J."/>
            <person name="Bouchez O."/>
            <person name="Roques C."/>
            <person name="Iampietro C."/>
            <person name="Lluch J."/>
            <person name="Castinel A."/>
            <person name="Donnadieu C."/>
            <person name="Desvignes T."/>
            <person name="Floi Bucao C."/>
            <person name="Jouanno E."/>
            <person name="Wen M."/>
            <person name="Mejri S."/>
            <person name="Dirks R."/>
            <person name="Jansen H."/>
            <person name="Henkel C."/>
            <person name="Chen W.J."/>
            <person name="Zahm M."/>
            <person name="Cabau C."/>
            <person name="Klopp C."/>
            <person name="Thompson A.W."/>
            <person name="Robinson-Rechavi M."/>
            <person name="Braasch I."/>
            <person name="Lecointre G."/>
            <person name="Bobe J."/>
            <person name="Postlethwait J.H."/>
            <person name="Berthelot C."/>
            <person name="Roest Crollius H."/>
            <person name="Guiguen Y."/>
        </authorList>
    </citation>
    <scope>NUCLEOTIDE SEQUENCE</scope>
    <source>
        <strain evidence="2">WJC10195</strain>
    </source>
</reference>
<organism evidence="2 3">
    <name type="scientific">Synaphobranchus kaupii</name>
    <name type="common">Kaup's arrowtooth eel</name>
    <dbReference type="NCBI Taxonomy" id="118154"/>
    <lineage>
        <taxon>Eukaryota</taxon>
        <taxon>Metazoa</taxon>
        <taxon>Chordata</taxon>
        <taxon>Craniata</taxon>
        <taxon>Vertebrata</taxon>
        <taxon>Euteleostomi</taxon>
        <taxon>Actinopterygii</taxon>
        <taxon>Neopterygii</taxon>
        <taxon>Teleostei</taxon>
        <taxon>Anguilliformes</taxon>
        <taxon>Synaphobranchidae</taxon>
        <taxon>Synaphobranchus</taxon>
    </lineage>
</organism>
<dbReference type="AlphaFoldDB" id="A0A9Q1FND8"/>
<feature type="compositionally biased region" description="Polar residues" evidence="1">
    <location>
        <begin position="1"/>
        <end position="12"/>
    </location>
</feature>
<proteinExistence type="predicted"/>
<dbReference type="EMBL" id="JAINUF010000004">
    <property type="protein sequence ID" value="KAJ8362783.1"/>
    <property type="molecule type" value="Genomic_DNA"/>
</dbReference>
<gene>
    <name evidence="2" type="ORF">SKAU_G00116140</name>
</gene>
<evidence type="ECO:0000313" key="3">
    <source>
        <dbReference type="Proteomes" id="UP001152622"/>
    </source>
</evidence>
<evidence type="ECO:0000256" key="1">
    <source>
        <dbReference type="SAM" id="MobiDB-lite"/>
    </source>
</evidence>
<protein>
    <submittedName>
        <fullName evidence="2">Uncharacterized protein</fullName>
    </submittedName>
</protein>
<comment type="caution">
    <text evidence="2">The sequence shown here is derived from an EMBL/GenBank/DDBJ whole genome shotgun (WGS) entry which is preliminary data.</text>
</comment>
<evidence type="ECO:0000313" key="2">
    <source>
        <dbReference type="EMBL" id="KAJ8362783.1"/>
    </source>
</evidence>
<feature type="region of interest" description="Disordered" evidence="1">
    <location>
        <begin position="1"/>
        <end position="21"/>
    </location>
</feature>
<accession>A0A9Q1FND8</accession>
<keyword evidence="3" id="KW-1185">Reference proteome</keyword>
<name>A0A9Q1FND8_SYNKA</name>